<name>A0ABZ0S1Y3_9GAMM</name>
<dbReference type="Gene3D" id="3.40.50.150">
    <property type="entry name" value="Vaccinia Virus protein VP39"/>
    <property type="match status" value="1"/>
</dbReference>
<feature type="compositionally biased region" description="Low complexity" evidence="1">
    <location>
        <begin position="494"/>
        <end position="503"/>
    </location>
</feature>
<feature type="region of interest" description="Disordered" evidence="1">
    <location>
        <begin position="486"/>
        <end position="520"/>
    </location>
</feature>
<proteinExistence type="predicted"/>
<dbReference type="InterPro" id="IPR029063">
    <property type="entry name" value="SAM-dependent_MTases_sf"/>
</dbReference>
<evidence type="ECO:0000313" key="2">
    <source>
        <dbReference type="EMBL" id="WPL15335.1"/>
    </source>
</evidence>
<evidence type="ECO:0008006" key="4">
    <source>
        <dbReference type="Google" id="ProtNLM"/>
    </source>
</evidence>
<evidence type="ECO:0000256" key="1">
    <source>
        <dbReference type="SAM" id="MobiDB-lite"/>
    </source>
</evidence>
<dbReference type="RefSeq" id="WP_328985915.1">
    <property type="nucleotide sequence ID" value="NZ_CP121472.1"/>
</dbReference>
<evidence type="ECO:0000313" key="3">
    <source>
        <dbReference type="Proteomes" id="UP001432180"/>
    </source>
</evidence>
<dbReference type="Pfam" id="PF13578">
    <property type="entry name" value="Methyltransf_24"/>
    <property type="match status" value="1"/>
</dbReference>
<gene>
    <name evidence="2" type="ORF">Thiowin_00226</name>
</gene>
<protein>
    <recommendedName>
        <fullName evidence="4">Class I SAM-dependent methyltransferase</fullName>
    </recommendedName>
</protein>
<dbReference type="EMBL" id="CP121472">
    <property type="protein sequence ID" value="WPL15335.1"/>
    <property type="molecule type" value="Genomic_DNA"/>
</dbReference>
<dbReference type="SUPFAM" id="SSF53335">
    <property type="entry name" value="S-adenosyl-L-methionine-dependent methyltransferases"/>
    <property type="match status" value="1"/>
</dbReference>
<sequence>MLRVVQCCGLAPLFDGGIFGSPDTKDSILKCWQDLADRLQEQTPESVYQRLGEAMACNHQGFGGTPEENRTWGDCHKHDVLAWLHAQLGTEQYLEIGVDAGLSLARAPGRARGIDPRPDLLLQAPLSEQARILTCSSDAFFRDQAKTVLQQPPDLVFIDGMHLFEFALRDLINVERHAAPHTLVAIDDIYPCHPTQAERHRRSGAWTGDIWKLHRILRDCRPELTLLALNAHTTGLLLIAGLDPRDRVLEASYAAEVRRHLNSGPPPPAVLPREGAIPSDHALVAELVAVLKQAKAEAWSVAQVRVALAPLKPALAAAEAEYAGRAEEGIGRCGLNLRVLGAPVKVQLYFPQPQPPTYREAASTLHWLKPGQWVELRFALPEGLDLSQQPLRLDPADRPVRVHIAALRLRAAETDALLYSAETPEALAALTLKGDAQPLTTEPELILDSLGTDPQLLLPRLASATSTAPAARPGWLEVRMMIEPQAEAEPEAPQPAATAPIAQRPDREGGNGGETGTDHVFCAGRSTCQARHPRPQGQGRTHPFQPRSRSFGAGFFVFVQLRRMETDVLPFLR</sequence>
<dbReference type="Proteomes" id="UP001432180">
    <property type="component" value="Chromosome"/>
</dbReference>
<keyword evidence="3" id="KW-1185">Reference proteome</keyword>
<reference evidence="2 3" key="1">
    <citation type="journal article" date="2023" name="Microorganisms">
        <title>Thiorhodovibrio frisius and Trv. litoralis spp. nov., Two Novel Members from a Clade of Fastidious Purple Sulfur Bacteria That Exhibit Unique Red-Shifted Light-Harvesting Capabilities.</title>
        <authorList>
            <person name="Methner A."/>
            <person name="Kuzyk S.B."/>
            <person name="Petersen J."/>
            <person name="Bauer S."/>
            <person name="Brinkmann H."/>
            <person name="Sichau K."/>
            <person name="Wanner G."/>
            <person name="Wolf J."/>
            <person name="Neumann-Schaal M."/>
            <person name="Henke P."/>
            <person name="Tank M."/>
            <person name="Sproer C."/>
            <person name="Bunk B."/>
            <person name="Overmann J."/>
        </authorList>
    </citation>
    <scope>NUCLEOTIDE SEQUENCE [LARGE SCALE GENOMIC DNA]</scope>
    <source>
        <strain evidence="2 3">DSM 6702</strain>
    </source>
</reference>
<accession>A0ABZ0S1Y3</accession>
<organism evidence="2 3">
    <name type="scientific">Thiorhodovibrio winogradskyi</name>
    <dbReference type="NCBI Taxonomy" id="77007"/>
    <lineage>
        <taxon>Bacteria</taxon>
        <taxon>Pseudomonadati</taxon>
        <taxon>Pseudomonadota</taxon>
        <taxon>Gammaproteobacteria</taxon>
        <taxon>Chromatiales</taxon>
        <taxon>Chromatiaceae</taxon>
        <taxon>Thiorhodovibrio</taxon>
    </lineage>
</organism>